<keyword evidence="3" id="KW-1185">Reference proteome</keyword>
<accession>A0A363NPX9</accession>
<feature type="signal peptide" evidence="1">
    <location>
        <begin position="1"/>
        <end position="28"/>
    </location>
</feature>
<name>A0A363NPX9_9SPHI</name>
<protein>
    <submittedName>
        <fullName evidence="2">Phosphoribosylformylglycinamidine synthase</fullName>
    </submittedName>
</protein>
<comment type="caution">
    <text evidence="2">The sequence shown here is derived from an EMBL/GenBank/DDBJ whole genome shotgun (WGS) entry which is preliminary data.</text>
</comment>
<dbReference type="EMBL" id="QCXX01000005">
    <property type="protein sequence ID" value="PUV22852.1"/>
    <property type="molecule type" value="Genomic_DNA"/>
</dbReference>
<dbReference type="InterPro" id="IPR048131">
    <property type="entry name" value="HAEPLYID-like"/>
</dbReference>
<evidence type="ECO:0000256" key="1">
    <source>
        <dbReference type="SAM" id="SignalP"/>
    </source>
</evidence>
<reference evidence="2 3" key="1">
    <citation type="submission" date="2018-04" db="EMBL/GenBank/DDBJ databases">
        <title>Sphingobacterium sp. M46 Genome.</title>
        <authorList>
            <person name="Cheng J."/>
            <person name="Li Y."/>
        </authorList>
    </citation>
    <scope>NUCLEOTIDE SEQUENCE [LARGE SCALE GENOMIC DNA]</scope>
    <source>
        <strain evidence="2 3">M46</strain>
    </source>
</reference>
<organism evidence="2 3">
    <name type="scientific">Sphingobacterium athyrii</name>
    <dbReference type="NCBI Taxonomy" id="2152717"/>
    <lineage>
        <taxon>Bacteria</taxon>
        <taxon>Pseudomonadati</taxon>
        <taxon>Bacteroidota</taxon>
        <taxon>Sphingobacteriia</taxon>
        <taxon>Sphingobacteriales</taxon>
        <taxon>Sphingobacteriaceae</taxon>
        <taxon>Sphingobacterium</taxon>
    </lineage>
</organism>
<feature type="chain" id="PRO_5016577721" evidence="1">
    <location>
        <begin position="29"/>
        <end position="262"/>
    </location>
</feature>
<sequence length="262" mass="29912">MKNNKSLLKLLGTVFTICILLCSFSVNAQENKVLPDKVHHAEPLYNDLVRDLGARKGEKEFNVGADIKRMRSVDEYGYLMEYEFAPIDRLGLEVETDFMYSKSKMEHVKSSNELERLRLSSQYSFYVSKKQATTLAVGYTQLFNFIAGGTAFNPFFVAAKSWHTNWHTLIYTGPEIAYHYKSHTTKMNWQINTSFHYTLPQTDHFIGLEVNQEVARGLLETTLRPQVKLGLNDKLAVGMAVGFPIGGKENAISSFFRLIYQL</sequence>
<dbReference type="RefSeq" id="WP_108635187.1">
    <property type="nucleotide sequence ID" value="NZ_QCXX01000005.1"/>
</dbReference>
<evidence type="ECO:0000313" key="3">
    <source>
        <dbReference type="Proteomes" id="UP000250831"/>
    </source>
</evidence>
<keyword evidence="1" id="KW-0732">Signal</keyword>
<dbReference type="AlphaFoldDB" id="A0A363NPX9"/>
<dbReference type="NCBIfam" id="NF041634">
    <property type="entry name" value="HAEPLYID"/>
    <property type="match status" value="1"/>
</dbReference>
<gene>
    <name evidence="2" type="ORF">DCO56_18180</name>
</gene>
<dbReference type="Proteomes" id="UP000250831">
    <property type="component" value="Unassembled WGS sequence"/>
</dbReference>
<evidence type="ECO:0000313" key="2">
    <source>
        <dbReference type="EMBL" id="PUV22852.1"/>
    </source>
</evidence>
<proteinExistence type="predicted"/>
<dbReference type="OrthoDB" id="892490at2"/>